<evidence type="ECO:0000256" key="2">
    <source>
        <dbReference type="ARBA" id="ARBA00023125"/>
    </source>
</evidence>
<keyword evidence="2 5" id="KW-0238">DNA-binding</keyword>
<dbReference type="PRINTS" id="PR00032">
    <property type="entry name" value="HTHARAC"/>
</dbReference>
<dbReference type="PROSITE" id="PS01124">
    <property type="entry name" value="HTH_ARAC_FAMILY_2"/>
    <property type="match status" value="1"/>
</dbReference>
<gene>
    <name evidence="5" type="ORF">DFP80_102148</name>
</gene>
<keyword evidence="3" id="KW-0804">Transcription</keyword>
<dbReference type="InterPro" id="IPR020449">
    <property type="entry name" value="Tscrpt_reg_AraC-type_HTH"/>
</dbReference>
<dbReference type="AlphaFoldDB" id="A0A366JDT6"/>
<keyword evidence="6" id="KW-1185">Reference proteome</keyword>
<protein>
    <submittedName>
        <fullName evidence="5">AraC-like DNA-binding protein</fullName>
    </submittedName>
</protein>
<dbReference type="Proteomes" id="UP000252792">
    <property type="component" value="Unassembled WGS sequence"/>
</dbReference>
<evidence type="ECO:0000259" key="4">
    <source>
        <dbReference type="PROSITE" id="PS01124"/>
    </source>
</evidence>
<dbReference type="Gene3D" id="1.10.10.60">
    <property type="entry name" value="Homeodomain-like"/>
    <property type="match status" value="1"/>
</dbReference>
<dbReference type="RefSeq" id="WP_113915271.1">
    <property type="nucleotide sequence ID" value="NZ_QNSE01000002.1"/>
</dbReference>
<evidence type="ECO:0000256" key="3">
    <source>
        <dbReference type="ARBA" id="ARBA00023163"/>
    </source>
</evidence>
<feature type="domain" description="HTH araC/xylS-type" evidence="4">
    <location>
        <begin position="188"/>
        <end position="285"/>
    </location>
</feature>
<dbReference type="PANTHER" id="PTHR47893">
    <property type="entry name" value="REGULATORY PROTEIN PCHR"/>
    <property type="match status" value="1"/>
</dbReference>
<organism evidence="5 6">
    <name type="scientific">Marinomonas rhizomae</name>
    <dbReference type="NCBI Taxonomy" id="491948"/>
    <lineage>
        <taxon>Bacteria</taxon>
        <taxon>Pseudomonadati</taxon>
        <taxon>Pseudomonadota</taxon>
        <taxon>Gammaproteobacteria</taxon>
        <taxon>Oceanospirillales</taxon>
        <taxon>Oceanospirillaceae</taxon>
        <taxon>Marinomonas</taxon>
    </lineage>
</organism>
<sequence>MTYCTVESILAFEHIHLDANSWIRSVNYRFTESTIIENVHQPGLYISIIGECQGQTRIPGMDPTLNFSHQCMVSLLDQACHDPMYFPNGSVLQMLSIMLPLDHLQESRLLPKQRAAFIQAVPQIKLAELGPVPYDVLCCCQAAWECDFEGIEREWFIKAKAQEVLALLLNKRRKATMPIVTNRMRQMHSVLNHVQAHLDQEWSLAGLARLARSNETYVKRDIKALTGGSFRQWLGKARLEAARDQLSRHDTITQVALNVGFKNQAHFSTRFKTEFGITPREYRRSILG</sequence>
<dbReference type="GO" id="GO:0003700">
    <property type="term" value="F:DNA-binding transcription factor activity"/>
    <property type="evidence" value="ECO:0007669"/>
    <property type="project" value="InterPro"/>
</dbReference>
<reference evidence="5 6" key="1">
    <citation type="submission" date="2018-06" db="EMBL/GenBank/DDBJ databases">
        <title>Genomic Encyclopedia of Type Strains, Phase III (KMG-III): the genomes of soil and plant-associated and newly described type strains.</title>
        <authorList>
            <person name="Whitman W."/>
        </authorList>
    </citation>
    <scope>NUCLEOTIDE SEQUENCE [LARGE SCALE GENOMIC DNA]</scope>
    <source>
        <strain evidence="5 6">CECT 7377</strain>
    </source>
</reference>
<accession>A0A366JDT6</accession>
<dbReference type="PANTHER" id="PTHR47893:SF1">
    <property type="entry name" value="REGULATORY PROTEIN PCHR"/>
    <property type="match status" value="1"/>
</dbReference>
<dbReference type="InterPro" id="IPR018060">
    <property type="entry name" value="HTH_AraC"/>
</dbReference>
<dbReference type="GO" id="GO:0043565">
    <property type="term" value="F:sequence-specific DNA binding"/>
    <property type="evidence" value="ECO:0007669"/>
    <property type="project" value="InterPro"/>
</dbReference>
<dbReference type="OrthoDB" id="345413at2"/>
<name>A0A366JDT6_9GAMM</name>
<dbReference type="InterPro" id="IPR053142">
    <property type="entry name" value="PchR_regulatory_protein"/>
</dbReference>
<evidence type="ECO:0000313" key="6">
    <source>
        <dbReference type="Proteomes" id="UP000252792"/>
    </source>
</evidence>
<dbReference type="InterPro" id="IPR009057">
    <property type="entry name" value="Homeodomain-like_sf"/>
</dbReference>
<proteinExistence type="predicted"/>
<comment type="caution">
    <text evidence="5">The sequence shown here is derived from an EMBL/GenBank/DDBJ whole genome shotgun (WGS) entry which is preliminary data.</text>
</comment>
<dbReference type="SMART" id="SM00342">
    <property type="entry name" value="HTH_ARAC"/>
    <property type="match status" value="1"/>
</dbReference>
<evidence type="ECO:0000256" key="1">
    <source>
        <dbReference type="ARBA" id="ARBA00023015"/>
    </source>
</evidence>
<evidence type="ECO:0000313" key="5">
    <source>
        <dbReference type="EMBL" id="RBP85151.1"/>
    </source>
</evidence>
<dbReference type="SUPFAM" id="SSF46689">
    <property type="entry name" value="Homeodomain-like"/>
    <property type="match status" value="1"/>
</dbReference>
<dbReference type="PROSITE" id="PS00041">
    <property type="entry name" value="HTH_ARAC_FAMILY_1"/>
    <property type="match status" value="1"/>
</dbReference>
<dbReference type="Pfam" id="PF12833">
    <property type="entry name" value="HTH_18"/>
    <property type="match status" value="1"/>
</dbReference>
<keyword evidence="1" id="KW-0805">Transcription regulation</keyword>
<dbReference type="InterPro" id="IPR018062">
    <property type="entry name" value="HTH_AraC-typ_CS"/>
</dbReference>
<dbReference type="EMBL" id="QNSE01000002">
    <property type="protein sequence ID" value="RBP85151.1"/>
    <property type="molecule type" value="Genomic_DNA"/>
</dbReference>